<sequence>MNENIRIEEVGDINSDYPYLEVFLNDELSPFLEISIDDKELSFKIYSVKKDIILNYEGWKYIYEAANEFLPRALKNEDDYLNQLGNR</sequence>
<organism evidence="1 2">
    <name type="scientific">Chryseobacterium endalhagicum</name>
    <dbReference type="NCBI Taxonomy" id="2797638"/>
    <lineage>
        <taxon>Bacteria</taxon>
        <taxon>Pseudomonadati</taxon>
        <taxon>Bacteroidota</taxon>
        <taxon>Flavobacteriia</taxon>
        <taxon>Flavobacteriales</taxon>
        <taxon>Weeksellaceae</taxon>
        <taxon>Chryseobacterium group</taxon>
        <taxon>Chryseobacterium</taxon>
    </lineage>
</organism>
<proteinExistence type="predicted"/>
<gene>
    <name evidence="1" type="ORF">JET18_07110</name>
</gene>
<evidence type="ECO:0000313" key="2">
    <source>
        <dbReference type="Proteomes" id="UP000661696"/>
    </source>
</evidence>
<reference evidence="1 2" key="1">
    <citation type="submission" date="2020-12" db="EMBL/GenBank/DDBJ databases">
        <title>Chryseobacterium endoalhailicus sp. nov., isolated from seed of leguminous plant.</title>
        <authorList>
            <person name="Zhang X."/>
        </authorList>
    </citation>
    <scope>NUCLEOTIDE SEQUENCE [LARGE SCALE GENOMIC DNA]</scope>
    <source>
        <strain evidence="1 2">L7</strain>
    </source>
</reference>
<evidence type="ECO:0000313" key="1">
    <source>
        <dbReference type="EMBL" id="MBL1220601.1"/>
    </source>
</evidence>
<name>A0ABS1QE62_9FLAO</name>
<dbReference type="RefSeq" id="WP_202089923.1">
    <property type="nucleotide sequence ID" value="NZ_JAELVM010000001.1"/>
</dbReference>
<keyword evidence="2" id="KW-1185">Reference proteome</keyword>
<dbReference type="EMBL" id="JAELVM010000001">
    <property type="protein sequence ID" value="MBL1220601.1"/>
    <property type="molecule type" value="Genomic_DNA"/>
</dbReference>
<protein>
    <submittedName>
        <fullName evidence="1">Uncharacterized protein</fullName>
    </submittedName>
</protein>
<accession>A0ABS1QE62</accession>
<dbReference type="Proteomes" id="UP000661696">
    <property type="component" value="Unassembled WGS sequence"/>
</dbReference>
<comment type="caution">
    <text evidence="1">The sequence shown here is derived from an EMBL/GenBank/DDBJ whole genome shotgun (WGS) entry which is preliminary data.</text>
</comment>